<dbReference type="PANTHER" id="PTHR46792">
    <property type="entry name" value="COILED-COIL DOMAIN-CONTAINING PROTEIN 80"/>
    <property type="match status" value="1"/>
</dbReference>
<feature type="domain" description="DUF4174" evidence="8">
    <location>
        <begin position="89"/>
        <end position="128"/>
    </location>
</feature>
<keyword evidence="10" id="KW-1185">Reference proteome</keyword>
<evidence type="ECO:0000313" key="9">
    <source>
        <dbReference type="EMBL" id="MEQ2241102.1"/>
    </source>
</evidence>
<evidence type="ECO:0000313" key="10">
    <source>
        <dbReference type="Proteomes" id="UP001482620"/>
    </source>
</evidence>
<gene>
    <name evidence="9" type="primary">CCDC80</name>
    <name evidence="9" type="ORF">ILYODFUR_021929</name>
</gene>
<dbReference type="Proteomes" id="UP001482620">
    <property type="component" value="Unassembled WGS sequence"/>
</dbReference>
<dbReference type="InterPro" id="IPR025232">
    <property type="entry name" value="DUF4174"/>
</dbReference>
<evidence type="ECO:0000256" key="4">
    <source>
        <dbReference type="ARBA" id="ARBA00022729"/>
    </source>
</evidence>
<dbReference type="EMBL" id="JAHRIQ010060307">
    <property type="protein sequence ID" value="MEQ2241102.1"/>
    <property type="molecule type" value="Genomic_DNA"/>
</dbReference>
<evidence type="ECO:0000256" key="2">
    <source>
        <dbReference type="ARBA" id="ARBA00022525"/>
    </source>
</evidence>
<evidence type="ECO:0000256" key="6">
    <source>
        <dbReference type="ARBA" id="ARBA00038549"/>
    </source>
</evidence>
<dbReference type="Pfam" id="PF13778">
    <property type="entry name" value="DUF4174"/>
    <property type="match status" value="2"/>
</dbReference>
<keyword evidence="2" id="KW-0964">Secreted</keyword>
<feature type="domain" description="DUF4174" evidence="8">
    <location>
        <begin position="6"/>
        <end position="65"/>
    </location>
</feature>
<organism evidence="9 10">
    <name type="scientific">Ilyodon furcidens</name>
    <name type="common">goldbreast splitfin</name>
    <dbReference type="NCBI Taxonomy" id="33524"/>
    <lineage>
        <taxon>Eukaryota</taxon>
        <taxon>Metazoa</taxon>
        <taxon>Chordata</taxon>
        <taxon>Craniata</taxon>
        <taxon>Vertebrata</taxon>
        <taxon>Euteleostomi</taxon>
        <taxon>Actinopterygii</taxon>
        <taxon>Neopterygii</taxon>
        <taxon>Teleostei</taxon>
        <taxon>Neoteleostei</taxon>
        <taxon>Acanthomorphata</taxon>
        <taxon>Ovalentaria</taxon>
        <taxon>Atherinomorphae</taxon>
        <taxon>Cyprinodontiformes</taxon>
        <taxon>Goodeidae</taxon>
        <taxon>Ilyodon</taxon>
    </lineage>
</organism>
<protein>
    <recommendedName>
        <fullName evidence="7">Coiled-coil domain-containing protein 80</fullName>
    </recommendedName>
</protein>
<sequence length="143" mass="16934">MKGLRQEDLVNQDLITELRKEFGMAYDEFYMVLADTDMRVKQSYEVPIAMKAVFNYIDTFSSRIGEMEQQKRDGVVCKKEDKPRSLENFLSRFRWRRRLFIISAPSDEEWSYQQQLYAMSSQACNLGEPSETNLKRQQNVYCG</sequence>
<evidence type="ECO:0000259" key="8">
    <source>
        <dbReference type="Pfam" id="PF13778"/>
    </source>
</evidence>
<evidence type="ECO:0000256" key="7">
    <source>
        <dbReference type="ARBA" id="ARBA00039956"/>
    </source>
</evidence>
<comment type="subcellular location">
    <subcellularLocation>
        <location evidence="1">Secreted</location>
        <location evidence="1">Extracellular space</location>
        <location evidence="1">Extracellular matrix</location>
    </subcellularLocation>
</comment>
<proteinExistence type="inferred from homology"/>
<comment type="caution">
    <text evidence="9">The sequence shown here is derived from an EMBL/GenBank/DDBJ whole genome shotgun (WGS) entry which is preliminary data.</text>
</comment>
<name>A0ABV0UBJ8_9TELE</name>
<keyword evidence="4" id="KW-0732">Signal</keyword>
<comment type="similarity">
    <text evidence="5">Belongs to the CCDC80 family.</text>
</comment>
<evidence type="ECO:0000256" key="3">
    <source>
        <dbReference type="ARBA" id="ARBA00022530"/>
    </source>
</evidence>
<keyword evidence="3" id="KW-0272">Extracellular matrix</keyword>
<comment type="subunit">
    <text evidence="6">Binds to various extracellular matrix proteins.</text>
</comment>
<dbReference type="PANTHER" id="PTHR46792:SF2">
    <property type="entry name" value="COILED-COIL DOMAIN-CONTAINING PROTEIN 80"/>
    <property type="match status" value="1"/>
</dbReference>
<reference evidence="9 10" key="1">
    <citation type="submission" date="2021-06" db="EMBL/GenBank/DDBJ databases">
        <authorList>
            <person name="Palmer J.M."/>
        </authorList>
    </citation>
    <scope>NUCLEOTIDE SEQUENCE [LARGE SCALE GENOMIC DNA]</scope>
    <source>
        <strain evidence="10">if_2019</strain>
        <tissue evidence="9">Muscle</tissue>
    </source>
</reference>
<accession>A0ABV0UBJ8</accession>
<evidence type="ECO:0000256" key="1">
    <source>
        <dbReference type="ARBA" id="ARBA00004498"/>
    </source>
</evidence>
<evidence type="ECO:0000256" key="5">
    <source>
        <dbReference type="ARBA" id="ARBA00038037"/>
    </source>
</evidence>